<evidence type="ECO:0000313" key="14">
    <source>
        <dbReference type="EMBL" id="EPE24637.1"/>
    </source>
</evidence>
<keyword evidence="5" id="KW-0963">Cytoplasm</keyword>
<dbReference type="GO" id="GO:0015031">
    <property type="term" value="P:protein transport"/>
    <property type="evidence" value="ECO:0007669"/>
    <property type="project" value="TreeGrafter"/>
</dbReference>
<dbReference type="GO" id="GO:0061709">
    <property type="term" value="P:reticulophagy"/>
    <property type="evidence" value="ECO:0007669"/>
    <property type="project" value="TreeGrafter"/>
</dbReference>
<keyword evidence="8" id="KW-0446">Lipid-binding</keyword>
<dbReference type="SUPFAM" id="SSF64268">
    <property type="entry name" value="PX domain"/>
    <property type="match status" value="1"/>
</dbReference>
<dbReference type="CDD" id="cd06863">
    <property type="entry name" value="PX_Atg24p"/>
    <property type="match status" value="1"/>
</dbReference>
<keyword evidence="7" id="KW-0072">Autophagy</keyword>
<keyword evidence="4" id="KW-0813">Transport</keyword>
<evidence type="ECO:0000256" key="3">
    <source>
        <dbReference type="ARBA" id="ARBA00010883"/>
    </source>
</evidence>
<evidence type="ECO:0000259" key="13">
    <source>
        <dbReference type="PROSITE" id="PS50195"/>
    </source>
</evidence>
<dbReference type="KEGG" id="glz:GLAREA_08490"/>
<keyword evidence="15" id="KW-1185">Reference proteome</keyword>
<dbReference type="Gene3D" id="3.30.1520.10">
    <property type="entry name" value="Phox-like domain"/>
    <property type="match status" value="1"/>
</dbReference>
<dbReference type="PANTHER" id="PTHR45949:SF2">
    <property type="entry name" value="SORTING NEXIN-4"/>
    <property type="match status" value="1"/>
</dbReference>
<evidence type="ECO:0000256" key="5">
    <source>
        <dbReference type="ARBA" id="ARBA00022490"/>
    </source>
</evidence>
<dbReference type="PROSITE" id="PS50195">
    <property type="entry name" value="PX"/>
    <property type="match status" value="1"/>
</dbReference>
<evidence type="ECO:0000256" key="11">
    <source>
        <dbReference type="ARBA" id="ARBA00041273"/>
    </source>
</evidence>
<dbReference type="HOGENOM" id="CLU_027221_2_0_1"/>
<dbReference type="PANTHER" id="PTHR45949">
    <property type="entry name" value="SORTING NEXIN-4"/>
    <property type="match status" value="1"/>
</dbReference>
<comment type="subcellular location">
    <subcellularLocation>
        <location evidence="2">Cytoplasm</location>
    </subcellularLocation>
    <subcellularLocation>
        <location evidence="1">Endosome membrane</location>
        <topology evidence="1">Peripheral membrane protein</topology>
    </subcellularLocation>
</comment>
<evidence type="ECO:0000256" key="4">
    <source>
        <dbReference type="ARBA" id="ARBA00022448"/>
    </source>
</evidence>
<dbReference type="Gene3D" id="1.20.1270.60">
    <property type="entry name" value="Arfaptin homology (AH) domain/BAR domain"/>
    <property type="match status" value="1"/>
</dbReference>
<dbReference type="SUPFAM" id="SSF103657">
    <property type="entry name" value="BAR/IMD domain-like"/>
    <property type="match status" value="1"/>
</dbReference>
<dbReference type="GO" id="GO:0010008">
    <property type="term" value="C:endosome membrane"/>
    <property type="evidence" value="ECO:0007669"/>
    <property type="project" value="UniProtKB-SubCell"/>
</dbReference>
<evidence type="ECO:0000313" key="15">
    <source>
        <dbReference type="Proteomes" id="UP000016922"/>
    </source>
</evidence>
<evidence type="ECO:0000256" key="7">
    <source>
        <dbReference type="ARBA" id="ARBA00023006"/>
    </source>
</evidence>
<sequence length="465" mass="52180">MGGMNHDDFANVSWQSDPAGQADRSAASVEGGPGGDKSERVHEQLGGNADAMDLAGVGEGTLECTVTQPLKENDGSKDAYVSYLVTTTTNFPSFQKPVTNVRRRFTDFVFLYKTLSKEYPACAVPPLPDKHKMEYVRGDRFGSDFTSRRANSLHRFLTRLALHPVLRRSALLIIFLESSDWNATMKTRPQRGSSASEQGASGVFDNFTDTFINAFTKVGKPDRRFIEVRERSDKLDEDLGHVEKIVARVARREGDIETDLKDLAEQFQKLITLEPGVEPSVHAFSASVEDTSAGMRTLKDHTDQDYLGSLRDMQAYSTAVKNLLKAREQKQLDFEQLTEYLTKSTTDRDYLASPGGAHSGTAGFIRSKIEDVRGVDHEQSRRERLRKLELRIEALTAGVEDAKKTTEAFDEEVVREVQDFERIKRIEFKTQFGALADAHVDFYGNTIEIWERYVKEMENLGAPLA</sequence>
<evidence type="ECO:0000256" key="10">
    <source>
        <dbReference type="ARBA" id="ARBA00040748"/>
    </source>
</evidence>
<dbReference type="OMA" id="WSLHRFI"/>
<dbReference type="GO" id="GO:0000407">
    <property type="term" value="C:phagophore assembly site"/>
    <property type="evidence" value="ECO:0007669"/>
    <property type="project" value="TreeGrafter"/>
</dbReference>
<dbReference type="InterPro" id="IPR036871">
    <property type="entry name" value="PX_dom_sf"/>
</dbReference>
<keyword evidence="6" id="KW-0967">Endosome</keyword>
<dbReference type="GO" id="GO:0032456">
    <property type="term" value="P:endocytic recycling"/>
    <property type="evidence" value="ECO:0007669"/>
    <property type="project" value="TreeGrafter"/>
</dbReference>
<dbReference type="Proteomes" id="UP000016922">
    <property type="component" value="Unassembled WGS sequence"/>
</dbReference>
<dbReference type="OrthoDB" id="205639at2759"/>
<dbReference type="CDD" id="cd07628">
    <property type="entry name" value="BAR_Atg24p"/>
    <property type="match status" value="1"/>
</dbReference>
<dbReference type="FunFam" id="3.30.1520.10:FF:000035">
    <property type="entry name" value="Sorting nexin-4 protein"/>
    <property type="match status" value="1"/>
</dbReference>
<evidence type="ECO:0000256" key="8">
    <source>
        <dbReference type="ARBA" id="ARBA00023121"/>
    </source>
</evidence>
<evidence type="ECO:0000256" key="9">
    <source>
        <dbReference type="ARBA" id="ARBA00023136"/>
    </source>
</evidence>
<evidence type="ECO:0000256" key="6">
    <source>
        <dbReference type="ARBA" id="ARBA00022753"/>
    </source>
</evidence>
<proteinExistence type="inferred from homology"/>
<evidence type="ECO:0000256" key="2">
    <source>
        <dbReference type="ARBA" id="ARBA00004496"/>
    </source>
</evidence>
<dbReference type="InterPro" id="IPR027267">
    <property type="entry name" value="AH/BAR_dom_sf"/>
</dbReference>
<dbReference type="SMART" id="SM00312">
    <property type="entry name" value="PX"/>
    <property type="match status" value="1"/>
</dbReference>
<dbReference type="Pfam" id="PF00787">
    <property type="entry name" value="PX"/>
    <property type="match status" value="1"/>
</dbReference>
<dbReference type="RefSeq" id="XP_008088725.1">
    <property type="nucleotide sequence ID" value="XM_008090534.1"/>
</dbReference>
<name>S3CDN7_GLAL2</name>
<comment type="similarity">
    <text evidence="3">Belongs to the sorting nexin family.</text>
</comment>
<keyword evidence="9" id="KW-0472">Membrane</keyword>
<dbReference type="GO" id="GO:0005769">
    <property type="term" value="C:early endosome"/>
    <property type="evidence" value="ECO:0007669"/>
    <property type="project" value="TreeGrafter"/>
</dbReference>
<gene>
    <name evidence="14" type="ORF">GLAREA_08490</name>
</gene>
<protein>
    <recommendedName>
        <fullName evidence="10">Sorting nexin-4</fullName>
    </recommendedName>
    <alternativeName>
        <fullName evidence="11">Autophagy-related protein 24</fullName>
    </alternativeName>
</protein>
<evidence type="ECO:0000256" key="12">
    <source>
        <dbReference type="SAM" id="MobiDB-lite"/>
    </source>
</evidence>
<dbReference type="InterPro" id="IPR001683">
    <property type="entry name" value="PX_dom"/>
</dbReference>
<evidence type="ECO:0000256" key="1">
    <source>
        <dbReference type="ARBA" id="ARBA00004481"/>
    </source>
</evidence>
<organism evidence="14 15">
    <name type="scientific">Glarea lozoyensis (strain ATCC 20868 / MF5171)</name>
    <dbReference type="NCBI Taxonomy" id="1116229"/>
    <lineage>
        <taxon>Eukaryota</taxon>
        <taxon>Fungi</taxon>
        <taxon>Dikarya</taxon>
        <taxon>Ascomycota</taxon>
        <taxon>Pezizomycotina</taxon>
        <taxon>Leotiomycetes</taxon>
        <taxon>Helotiales</taxon>
        <taxon>Helotiaceae</taxon>
        <taxon>Glarea</taxon>
    </lineage>
</organism>
<dbReference type="GO" id="GO:0035091">
    <property type="term" value="F:phosphatidylinositol binding"/>
    <property type="evidence" value="ECO:0007669"/>
    <property type="project" value="InterPro"/>
</dbReference>
<dbReference type="STRING" id="1116229.S3CDN7"/>
<dbReference type="AlphaFoldDB" id="S3CDN7"/>
<dbReference type="FunFam" id="1.20.1270.60:FF:000042">
    <property type="entry name" value="Vacuolar targeting protein Atg24"/>
    <property type="match status" value="1"/>
</dbReference>
<dbReference type="EMBL" id="KE145373">
    <property type="protein sequence ID" value="EPE24637.1"/>
    <property type="molecule type" value="Genomic_DNA"/>
</dbReference>
<dbReference type="GO" id="GO:0000422">
    <property type="term" value="P:autophagy of mitochondrion"/>
    <property type="evidence" value="ECO:0007669"/>
    <property type="project" value="TreeGrafter"/>
</dbReference>
<feature type="domain" description="PX" evidence="13">
    <location>
        <begin position="61"/>
        <end position="183"/>
    </location>
</feature>
<feature type="region of interest" description="Disordered" evidence="12">
    <location>
        <begin position="1"/>
        <end position="41"/>
    </location>
</feature>
<accession>S3CDN7</accession>
<dbReference type="GeneID" id="19467538"/>
<dbReference type="GO" id="GO:0034727">
    <property type="term" value="P:piecemeal microautophagy of the nucleus"/>
    <property type="evidence" value="ECO:0007669"/>
    <property type="project" value="TreeGrafter"/>
</dbReference>
<dbReference type="eggNOG" id="KOG2273">
    <property type="taxonomic scope" value="Eukaryota"/>
</dbReference>
<reference evidence="14 15" key="1">
    <citation type="journal article" date="2013" name="BMC Genomics">
        <title>Genomics-driven discovery of the pneumocandin biosynthetic gene cluster in the fungus Glarea lozoyensis.</title>
        <authorList>
            <person name="Chen L."/>
            <person name="Yue Q."/>
            <person name="Zhang X."/>
            <person name="Xiang M."/>
            <person name="Wang C."/>
            <person name="Li S."/>
            <person name="Che Y."/>
            <person name="Ortiz-Lopez F.J."/>
            <person name="Bills G.F."/>
            <person name="Liu X."/>
            <person name="An Z."/>
        </authorList>
    </citation>
    <scope>NUCLEOTIDE SEQUENCE [LARGE SCALE GENOMIC DNA]</scope>
    <source>
        <strain evidence="15">ATCC 20868 / MF5171</strain>
    </source>
</reference>